<proteinExistence type="predicted"/>
<dbReference type="AlphaFoldDB" id="A0A0F5VEC2"/>
<dbReference type="STRING" id="265726.KY46_07220"/>
<sequence length="124" mass="13688">MERDVVQEIFAVEEKLKASMLSSDTGALTDLLSDSLVFINHFGQRVSKQDDIALHRSGLLTIDSIELCDLQVVQQGNIALVHVNADIQGKYDGAVANGVFAFSRVWLKQNNQWQLISAQSTIIS</sequence>
<dbReference type="InterPro" id="IPR032710">
    <property type="entry name" value="NTF2-like_dom_sf"/>
</dbReference>
<gene>
    <name evidence="2" type="ORF">KY46_07220</name>
</gene>
<comment type="caution">
    <text evidence="2">The sequence shown here is derived from an EMBL/GenBank/DDBJ whole genome shotgun (WGS) entry which is preliminary data.</text>
</comment>
<dbReference type="OrthoDB" id="5383110at2"/>
<feature type="domain" description="DUF4440" evidence="1">
    <location>
        <begin position="9"/>
        <end position="115"/>
    </location>
</feature>
<dbReference type="SUPFAM" id="SSF54427">
    <property type="entry name" value="NTF2-like"/>
    <property type="match status" value="1"/>
</dbReference>
<evidence type="ECO:0000313" key="2">
    <source>
        <dbReference type="EMBL" id="KKD00423.1"/>
    </source>
</evidence>
<accession>A0A0F5VEC2</accession>
<dbReference type="InterPro" id="IPR027843">
    <property type="entry name" value="DUF4440"/>
</dbReference>
<dbReference type="RefSeq" id="WP_046219961.1">
    <property type="nucleotide sequence ID" value="NZ_JWYV01000004.1"/>
</dbReference>
<name>A0A0F5VEC2_9GAMM</name>
<protein>
    <submittedName>
        <fullName evidence="2">Cytochrome P450</fullName>
    </submittedName>
</protein>
<dbReference type="PATRIC" id="fig|265726.11.peg.3504"/>
<dbReference type="EMBL" id="JWYV01000004">
    <property type="protein sequence ID" value="KKD00423.1"/>
    <property type="molecule type" value="Genomic_DNA"/>
</dbReference>
<evidence type="ECO:0000259" key="1">
    <source>
        <dbReference type="Pfam" id="PF14534"/>
    </source>
</evidence>
<organism evidence="2 3">
    <name type="scientific">Photobacterium halotolerans</name>
    <dbReference type="NCBI Taxonomy" id="265726"/>
    <lineage>
        <taxon>Bacteria</taxon>
        <taxon>Pseudomonadati</taxon>
        <taxon>Pseudomonadota</taxon>
        <taxon>Gammaproteobacteria</taxon>
        <taxon>Vibrionales</taxon>
        <taxon>Vibrionaceae</taxon>
        <taxon>Photobacterium</taxon>
    </lineage>
</organism>
<dbReference type="Pfam" id="PF14534">
    <property type="entry name" value="DUF4440"/>
    <property type="match status" value="1"/>
</dbReference>
<dbReference type="Gene3D" id="3.10.450.50">
    <property type="match status" value="1"/>
</dbReference>
<keyword evidence="3" id="KW-1185">Reference proteome</keyword>
<reference evidence="2 3" key="1">
    <citation type="submission" date="2014-12" db="EMBL/GenBank/DDBJ databases">
        <title>Mercury Reductase activity and rhizosphere competence traits in the genome of root associated Photobacterium halotolerans MELD1.</title>
        <authorList>
            <person name="Mathew D.C."/>
            <person name="Huang C.-C."/>
        </authorList>
    </citation>
    <scope>NUCLEOTIDE SEQUENCE [LARGE SCALE GENOMIC DNA]</scope>
    <source>
        <strain evidence="2 3">MELD1</strain>
    </source>
</reference>
<evidence type="ECO:0000313" key="3">
    <source>
        <dbReference type="Proteomes" id="UP000033633"/>
    </source>
</evidence>
<dbReference type="Proteomes" id="UP000033633">
    <property type="component" value="Unassembled WGS sequence"/>
</dbReference>